<evidence type="ECO:0008006" key="4">
    <source>
        <dbReference type="Google" id="ProtNLM"/>
    </source>
</evidence>
<dbReference type="Pfam" id="PF11307">
    <property type="entry name" value="DUF3109"/>
    <property type="match status" value="1"/>
</dbReference>
<sequence>MGNTYDHIFMVGDVLVSPDIINVKFCCDLDKCHGQCCIDGDAGAPVTLDETMEIENILDTVWGDLSASGQAVIDKQGVAYTDEEGELVTSIVGGKDCVFTCYENGCCLCALERSYRNGKTGFVKPISCSLYPVRVKDFGNGTCGINYHHWRICADARKKGEELNLPLYKFLKEPLTRRFGKEWYDELCEVALQLISEQVDE</sequence>
<dbReference type="OrthoDB" id="597501at2"/>
<protein>
    <recommendedName>
        <fullName evidence="4">DUF3109 family protein</fullName>
    </recommendedName>
</protein>
<proteinExistence type="inferred from homology"/>
<comment type="similarity">
    <text evidence="1">Belongs to the Rv0495c family.</text>
</comment>
<evidence type="ECO:0000313" key="2">
    <source>
        <dbReference type="EMBL" id="BBA28314.1"/>
    </source>
</evidence>
<dbReference type="Proteomes" id="UP000267517">
    <property type="component" value="Chromosome I"/>
</dbReference>
<dbReference type="RefSeq" id="WP_120173580.1">
    <property type="nucleotide sequence ID" value="NZ_AP018049.1"/>
</dbReference>
<accession>A0A250KEI0</accession>
<dbReference type="InterPro" id="IPR021458">
    <property type="entry name" value="Rv0495c"/>
</dbReference>
<dbReference type="AlphaFoldDB" id="A0A250KEI0"/>
<evidence type="ECO:0000256" key="1">
    <source>
        <dbReference type="ARBA" id="ARBA00093770"/>
    </source>
</evidence>
<name>A0A250KEI0_9BACT</name>
<organism evidence="2 3">
    <name type="scientific">Prevotella melaninogenica</name>
    <dbReference type="NCBI Taxonomy" id="28132"/>
    <lineage>
        <taxon>Bacteria</taxon>
        <taxon>Pseudomonadati</taxon>
        <taxon>Bacteroidota</taxon>
        <taxon>Bacteroidia</taxon>
        <taxon>Bacteroidales</taxon>
        <taxon>Prevotellaceae</taxon>
        <taxon>Prevotella</taxon>
    </lineage>
</organism>
<dbReference type="EMBL" id="AP018049">
    <property type="protein sequence ID" value="BBA28314.1"/>
    <property type="molecule type" value="Genomic_DNA"/>
</dbReference>
<gene>
    <name evidence="2" type="ORF">PMEL1_00205</name>
</gene>
<reference evidence="2 3" key="1">
    <citation type="submission" date="2017-05" db="EMBL/GenBank/DDBJ databases">
        <title>whole genome sequence of Prevotella melaninogenica GAI 07411.</title>
        <authorList>
            <person name="Kondo Y."/>
            <person name="Hoshino T."/>
        </authorList>
    </citation>
    <scope>NUCLEOTIDE SEQUENCE [LARGE SCALE GENOMIC DNA]</scope>
    <source>
        <strain evidence="2 3">GAI 07411</strain>
    </source>
</reference>
<evidence type="ECO:0000313" key="3">
    <source>
        <dbReference type="Proteomes" id="UP000267517"/>
    </source>
</evidence>